<reference evidence="2" key="1">
    <citation type="submission" date="2013-06" db="EMBL/GenBank/DDBJ databases">
        <authorList>
            <person name="Zhao Q."/>
        </authorList>
    </citation>
    <scope>NUCLEOTIDE SEQUENCE</scope>
    <source>
        <strain evidence="2">cv. W1943</strain>
    </source>
</reference>
<dbReference type="OMA" id="TDYPSWT"/>
<name>A0A0E0P8T9_ORYRU</name>
<dbReference type="Proteomes" id="UP000008022">
    <property type="component" value="Unassembled WGS sequence"/>
</dbReference>
<protein>
    <submittedName>
        <fullName evidence="1">Uncharacterized protein</fullName>
    </submittedName>
</protein>
<dbReference type="EnsemblPlants" id="ORUFI04G12980.1">
    <property type="protein sequence ID" value="ORUFI04G12980.1"/>
    <property type="gene ID" value="ORUFI04G12980"/>
</dbReference>
<accession>A0A0E0P8T9</accession>
<proteinExistence type="predicted"/>
<dbReference type="HOGENOM" id="CLU_1725095_0_0_1"/>
<sequence>MAATFSGEELKLTRLSAGRKTIAVATNVSCQAHPLIPNPASSLSHAACAQGGKMHSISCCDGCDFSPLSRTILSPGGKVVVAVVLPEAMGKGSVTREHSGLGAGHQLDLRRSDGTAGFAAATTLLDAIITFSKASTYLPLRRRLLRCYFLLQTGDGTVAALEPMPTLVGVEDVDSDVTDYPSWTR</sequence>
<reference evidence="1" key="2">
    <citation type="submission" date="2015-06" db="UniProtKB">
        <authorList>
            <consortium name="EnsemblPlants"/>
        </authorList>
    </citation>
    <scope>IDENTIFICATION</scope>
</reference>
<dbReference type="Gramene" id="ORUFI04G12980.1">
    <property type="protein sequence ID" value="ORUFI04G12980.1"/>
    <property type="gene ID" value="ORUFI04G12980"/>
</dbReference>
<organism evidence="1 2">
    <name type="scientific">Oryza rufipogon</name>
    <name type="common">Brownbeard rice</name>
    <name type="synonym">Asian wild rice</name>
    <dbReference type="NCBI Taxonomy" id="4529"/>
    <lineage>
        <taxon>Eukaryota</taxon>
        <taxon>Viridiplantae</taxon>
        <taxon>Streptophyta</taxon>
        <taxon>Embryophyta</taxon>
        <taxon>Tracheophyta</taxon>
        <taxon>Spermatophyta</taxon>
        <taxon>Magnoliopsida</taxon>
        <taxon>Liliopsida</taxon>
        <taxon>Poales</taxon>
        <taxon>Poaceae</taxon>
        <taxon>BOP clade</taxon>
        <taxon>Oryzoideae</taxon>
        <taxon>Oryzeae</taxon>
        <taxon>Oryzinae</taxon>
        <taxon>Oryza</taxon>
    </lineage>
</organism>
<evidence type="ECO:0000313" key="2">
    <source>
        <dbReference type="Proteomes" id="UP000008022"/>
    </source>
</evidence>
<keyword evidence="2" id="KW-1185">Reference proteome</keyword>
<dbReference type="AlphaFoldDB" id="A0A0E0P8T9"/>
<evidence type="ECO:0000313" key="1">
    <source>
        <dbReference type="EnsemblPlants" id="ORUFI04G12980.1"/>
    </source>
</evidence>